<dbReference type="EMBL" id="LFZN01000051">
    <property type="protein sequence ID" value="KXT01757.1"/>
    <property type="molecule type" value="Genomic_DNA"/>
</dbReference>
<dbReference type="InterPro" id="IPR036047">
    <property type="entry name" value="F-box-like_dom_sf"/>
</dbReference>
<proteinExistence type="predicted"/>
<feature type="domain" description="F-box" evidence="1">
    <location>
        <begin position="35"/>
        <end position="68"/>
    </location>
</feature>
<accession>A0A139HH29</accession>
<name>A0A139HH29_9PEZI</name>
<evidence type="ECO:0000259" key="1">
    <source>
        <dbReference type="Pfam" id="PF00646"/>
    </source>
</evidence>
<dbReference type="SUPFAM" id="SSF81383">
    <property type="entry name" value="F-box domain"/>
    <property type="match status" value="1"/>
</dbReference>
<dbReference type="AlphaFoldDB" id="A0A139HH29"/>
<comment type="caution">
    <text evidence="2">The sequence shown here is derived from an EMBL/GenBank/DDBJ whole genome shotgun (WGS) entry which is preliminary data.</text>
</comment>
<evidence type="ECO:0000313" key="2">
    <source>
        <dbReference type="EMBL" id="KXT01758.1"/>
    </source>
</evidence>
<gene>
    <name evidence="2" type="ORF">AC578_2784</name>
</gene>
<sequence>MTDMMSPPFRAEHHEQAQIPEPSFMACHETLETVELLEEILSHLPMKDLLFAQRISRTWQNCIKNSKRLQQGLFFRAPGAQPTVDLVGELFNRTDPEGSDPCKDSFLQSAVINPLLRKALSPKQMAHHLLRSDRSLSSETAFARPEASWRNMLWTYPELKSTDAKSFALRSREAFIASGGHRRPHVEPRALEMWNARIRAWFEKEFTSIFLVMEEPKTTAELEARLAATKQA</sequence>
<dbReference type="Proteomes" id="UP000070133">
    <property type="component" value="Unassembled WGS sequence"/>
</dbReference>
<dbReference type="OrthoDB" id="3650280at2759"/>
<reference evidence="2 3" key="1">
    <citation type="submission" date="2015-07" db="EMBL/GenBank/DDBJ databases">
        <title>Comparative genomics of the Sigatoka disease complex on banana suggests a link between parallel evolutionary changes in Pseudocercospora fijiensis and Pseudocercospora eumusae and increased virulence on the banana host.</title>
        <authorList>
            <person name="Chang T.-C."/>
            <person name="Salvucci A."/>
            <person name="Crous P.W."/>
            <person name="Stergiopoulos I."/>
        </authorList>
    </citation>
    <scope>NUCLEOTIDE SEQUENCE [LARGE SCALE GENOMIC DNA]</scope>
    <source>
        <strain evidence="2 3">CBS 114824</strain>
    </source>
</reference>
<dbReference type="STRING" id="321146.A0A139HH29"/>
<evidence type="ECO:0000313" key="3">
    <source>
        <dbReference type="Proteomes" id="UP000070133"/>
    </source>
</evidence>
<protein>
    <recommendedName>
        <fullName evidence="1">F-box domain-containing protein</fullName>
    </recommendedName>
</protein>
<organism evidence="2 3">
    <name type="scientific">Pseudocercospora eumusae</name>
    <dbReference type="NCBI Taxonomy" id="321146"/>
    <lineage>
        <taxon>Eukaryota</taxon>
        <taxon>Fungi</taxon>
        <taxon>Dikarya</taxon>
        <taxon>Ascomycota</taxon>
        <taxon>Pezizomycotina</taxon>
        <taxon>Dothideomycetes</taxon>
        <taxon>Dothideomycetidae</taxon>
        <taxon>Mycosphaerellales</taxon>
        <taxon>Mycosphaerellaceae</taxon>
        <taxon>Pseudocercospora</taxon>
    </lineage>
</organism>
<dbReference type="InterPro" id="IPR001810">
    <property type="entry name" value="F-box_dom"/>
</dbReference>
<keyword evidence="3" id="KW-1185">Reference proteome</keyword>
<dbReference type="EMBL" id="LFZN01000051">
    <property type="protein sequence ID" value="KXT01758.1"/>
    <property type="molecule type" value="Genomic_DNA"/>
</dbReference>
<dbReference type="Gene3D" id="1.20.1280.50">
    <property type="match status" value="1"/>
</dbReference>
<dbReference type="Pfam" id="PF00646">
    <property type="entry name" value="F-box"/>
    <property type="match status" value="1"/>
</dbReference>